<evidence type="ECO:0000256" key="1">
    <source>
        <dbReference type="ARBA" id="ARBA00022441"/>
    </source>
</evidence>
<reference evidence="3 4" key="4">
    <citation type="journal article" date="2005" name="J. Mol. Biol.">
        <title>Genome comparison of Pseudomonas aeruginosa large phages.</title>
        <authorList>
            <person name="Hertveldt K."/>
            <person name="Lavigne R."/>
            <person name="Pleteneva E."/>
            <person name="Sernova N."/>
            <person name="Kurochkina L."/>
            <person name="Korchevskii R."/>
            <person name="Robben J."/>
            <person name="Mesyanzhinov V."/>
            <person name="Krylov V.N."/>
            <person name="Volckaert G."/>
        </authorList>
    </citation>
    <scope>NUCLEOTIDE SEQUENCE</scope>
</reference>
<reference evidence="3 4" key="3">
    <citation type="journal article" date="2004" name="Bioinformatics">
        <title>PHIRE, a deterministic approach to reveal regulatory elements in bacteriophage genomes.</title>
        <authorList>
            <person name="Lavigne R."/>
            <person name="Sun W.D."/>
            <person name="Volckaert G."/>
        </authorList>
    </citation>
    <scope>NUCLEOTIDE SEQUENCE [LARGE SCALE GENOMIC DNA]</scope>
</reference>
<dbReference type="PANTHER" id="PTHR46344">
    <property type="entry name" value="OS02G0202900 PROTEIN"/>
    <property type="match status" value="1"/>
</dbReference>
<evidence type="ECO:0000313" key="4">
    <source>
        <dbReference type="Proteomes" id="UP000001239"/>
    </source>
</evidence>
<organism evidence="3 4">
    <name type="scientific">Pseudomonas phage EL</name>
    <dbReference type="NCBI Taxonomy" id="273133"/>
    <lineage>
        <taxon>Viruses</taxon>
        <taxon>Duplodnaviria</taxon>
        <taxon>Heunggongvirae</taxon>
        <taxon>Uroviricota</taxon>
        <taxon>Caudoviricetes</taxon>
        <taxon>Chimalliviridae</taxon>
        <taxon>Elvirus</taxon>
        <taxon>Elvirus EL</taxon>
    </lineage>
</organism>
<dbReference type="SMART" id="SM00612">
    <property type="entry name" value="Kelch"/>
    <property type="match status" value="2"/>
</dbReference>
<dbReference type="PANTHER" id="PTHR46344:SF27">
    <property type="entry name" value="KELCH REPEAT SUPERFAMILY PROTEIN"/>
    <property type="match status" value="1"/>
</dbReference>
<dbReference type="Pfam" id="PF24681">
    <property type="entry name" value="Kelch_KLHDC2_KLHL20_DRC7"/>
    <property type="match status" value="1"/>
</dbReference>
<reference evidence="3 4" key="2">
    <citation type="journal article" date="2003" name="Res. Microbiol.">
        <title>Myoviridae bacteriophages of Pseudomonas aeruginosa: a long and complex evolutionary pathway.</title>
        <authorList>
            <person name="Krylov V.N."/>
            <person name="Pleteneva E.A."/>
            <person name="Bourkalsteva M.V."/>
            <person name="Shaburova O.V."/>
            <person name="Volckaert G."/>
            <person name="Sykilinda N.N."/>
            <person name="Kurochkina L.P."/>
            <person name="Mesyanzhinov V.V."/>
        </authorList>
    </citation>
    <scope>NUCLEOTIDE SEQUENCE [LARGE SCALE GENOMIC DNA]</scope>
</reference>
<keyword evidence="1" id="KW-0880">Kelch repeat</keyword>
<keyword evidence="4" id="KW-1185">Reference proteome</keyword>
<dbReference type="GeneID" id="5176695"/>
<dbReference type="RefSeq" id="YP_418186.1">
    <property type="nucleotide sequence ID" value="NC_007623.1"/>
</dbReference>
<keyword evidence="2" id="KW-0677">Repeat</keyword>
<protein>
    <submittedName>
        <fullName evidence="3">Putative Kelch-like protein</fullName>
    </submittedName>
</protein>
<dbReference type="Proteomes" id="UP000001239">
    <property type="component" value="Segment"/>
</dbReference>
<dbReference type="InterPro" id="IPR015915">
    <property type="entry name" value="Kelch-typ_b-propeller"/>
</dbReference>
<dbReference type="EMBL" id="AJ697969">
    <property type="protein sequence ID" value="CAG27247.1"/>
    <property type="molecule type" value="Genomic_DNA"/>
</dbReference>
<proteinExistence type="predicted"/>
<reference evidence="3 4" key="1">
    <citation type="journal article" date="2002" name="Genetika">
        <title>Phenogenetic characterization of a group of giant Phi KZ-like bacteriophages of Pseudomonas aeruginosa].</title>
        <authorList>
            <person name="Burkal'tseva M.V."/>
            <person name="Krylov V.N."/>
            <person name="Pleteneva E.A."/>
            <person name="Shaburova O.V."/>
            <person name="Krylov S.V."/>
            <person name="Volckaert G."/>
            <person name="Sykilinda N.N."/>
            <person name="Kurochkina L.P."/>
            <person name="Mesyanzhinov V.V."/>
        </authorList>
    </citation>
    <scope>NUCLEOTIDE SEQUENCE [LARGE SCALE GENOMIC DNA]</scope>
</reference>
<dbReference type="Gene3D" id="2.120.10.80">
    <property type="entry name" value="Kelch-type beta propeller"/>
    <property type="match status" value="2"/>
</dbReference>
<name>Q2Z0S8_9CAUD</name>
<dbReference type="SUPFAM" id="SSF117281">
    <property type="entry name" value="Kelch motif"/>
    <property type="match status" value="1"/>
</dbReference>
<accession>Q2Z0S8</accession>
<dbReference type="InterPro" id="IPR006652">
    <property type="entry name" value="Kelch_1"/>
</dbReference>
<evidence type="ECO:0000256" key="2">
    <source>
        <dbReference type="ARBA" id="ARBA00022737"/>
    </source>
</evidence>
<sequence>MLESQLFTLSDDNPYILGRMEWVTQVPFNGIANFSAGIGGGKIHIFGGQFAGGGQQQTYTRYDFTTRTWATTGNISVWAWSGGCYCNSSFWGITGNNGNYVSHVWKLNPSTGSSTNLNNLPDGARGQGRCITLDDKTIFCMGGYMGSTNKPTALNHQYDTTTNVWTRKADMPMALNGHYIGQFNGKIYVFGGWNDPAGTSRLVREYDPVTNTWRTVTEAPIASSWTGGTSWKQFLILCGVENGYIVFHIYDILKDRWYKQMTTVTKRYAFEMLTDDSGIYLVGGVNSSTIGSGDYYQAGRYRDIYRFF</sequence>
<evidence type="ECO:0000313" key="3">
    <source>
        <dbReference type="EMBL" id="CAG27247.1"/>
    </source>
</evidence>
<dbReference type="KEGG" id="vg:5176695"/>